<proteinExistence type="predicted"/>
<name>A0A816JBW2_BRANA</name>
<dbReference type="AlphaFoldDB" id="A0A816JBW2"/>
<gene>
    <name evidence="1" type="ORF">DARMORV10_C04P09380.1</name>
</gene>
<dbReference type="Proteomes" id="UP001295469">
    <property type="component" value="Chromosome C04"/>
</dbReference>
<accession>A0A816JBW2</accession>
<reference evidence="1" key="1">
    <citation type="submission" date="2021-01" db="EMBL/GenBank/DDBJ databases">
        <authorList>
            <consortium name="Genoscope - CEA"/>
            <person name="William W."/>
        </authorList>
    </citation>
    <scope>NUCLEOTIDE SEQUENCE</scope>
</reference>
<protein>
    <submittedName>
        <fullName evidence="1">(rape) hypothetical protein</fullName>
    </submittedName>
</protein>
<dbReference type="EMBL" id="HG994368">
    <property type="protein sequence ID" value="CAF1810953.1"/>
    <property type="molecule type" value="Genomic_DNA"/>
</dbReference>
<sequence>MVWTSTAAEEILELRRSYAGLRSSFWWRKLVERLPRTPCLGEKRTRAEERSYKEDQESKTKAVRVITNVFIDGETKQIKEE</sequence>
<organism evidence="1">
    <name type="scientific">Brassica napus</name>
    <name type="common">Rape</name>
    <dbReference type="NCBI Taxonomy" id="3708"/>
    <lineage>
        <taxon>Eukaryota</taxon>
        <taxon>Viridiplantae</taxon>
        <taxon>Streptophyta</taxon>
        <taxon>Embryophyta</taxon>
        <taxon>Tracheophyta</taxon>
        <taxon>Spermatophyta</taxon>
        <taxon>Magnoliopsida</taxon>
        <taxon>eudicotyledons</taxon>
        <taxon>Gunneridae</taxon>
        <taxon>Pentapetalae</taxon>
        <taxon>rosids</taxon>
        <taxon>malvids</taxon>
        <taxon>Brassicales</taxon>
        <taxon>Brassicaceae</taxon>
        <taxon>Brassiceae</taxon>
        <taxon>Brassica</taxon>
    </lineage>
</organism>
<evidence type="ECO:0000313" key="1">
    <source>
        <dbReference type="EMBL" id="CAF1810953.1"/>
    </source>
</evidence>